<keyword evidence="1" id="KW-0812">Transmembrane</keyword>
<protein>
    <recommendedName>
        <fullName evidence="4">DUF1440 domain-containing protein</fullName>
    </recommendedName>
</protein>
<name>A0ABU5YIK3_9MYCO</name>
<dbReference type="EMBL" id="JAYJJT010000008">
    <property type="protein sequence ID" value="MEB3049878.1"/>
    <property type="molecule type" value="Genomic_DNA"/>
</dbReference>
<feature type="transmembrane region" description="Helical" evidence="1">
    <location>
        <begin position="53"/>
        <end position="73"/>
    </location>
</feature>
<evidence type="ECO:0008006" key="4">
    <source>
        <dbReference type="Google" id="ProtNLM"/>
    </source>
</evidence>
<dbReference type="RefSeq" id="WP_224863848.1">
    <property type="nucleotide sequence ID" value="NZ_JAYJJS010000005.1"/>
</dbReference>
<evidence type="ECO:0000313" key="2">
    <source>
        <dbReference type="EMBL" id="MEB3049878.1"/>
    </source>
</evidence>
<feature type="transmembrane region" description="Helical" evidence="1">
    <location>
        <begin position="20"/>
        <end position="41"/>
    </location>
</feature>
<feature type="transmembrane region" description="Helical" evidence="1">
    <location>
        <begin position="109"/>
        <end position="128"/>
    </location>
</feature>
<accession>A0ABU5YIK3</accession>
<keyword evidence="1" id="KW-1133">Transmembrane helix</keyword>
<feature type="transmembrane region" description="Helical" evidence="1">
    <location>
        <begin position="140"/>
        <end position="164"/>
    </location>
</feature>
<feature type="transmembrane region" description="Helical" evidence="1">
    <location>
        <begin position="79"/>
        <end position="97"/>
    </location>
</feature>
<gene>
    <name evidence="2" type="ORF">KV112_09050</name>
</gene>
<sequence length="172" mass="17884">MTVDSLFVARGRDWTWRGVVAATLVAAIGDAALAFIAYVLIAHRFNFETLLQYIASGLLGASAFTTGGGGIGIAALGFAIHLALAAVFTLFYALAIAPQVHTLPTGASVGAAYGAAIWVFMNAVVLPLGHAAGETFLSGYYLAFLVDHALLVGLPIAVILHVFVRRRAAARA</sequence>
<reference evidence="2 3" key="1">
    <citation type="submission" date="2023-12" db="EMBL/GenBank/DDBJ databases">
        <title>Description of new species of Mycobacterium terrae complex isolated from sewage at the Sao Paulo Zoological Park Foundation in Brazil.</title>
        <authorList>
            <person name="Romagnoli C.L."/>
            <person name="Conceicao E.C."/>
            <person name="Machado E."/>
            <person name="Barreto L.B.P.F."/>
            <person name="Sharma A."/>
            <person name="Silva N.M."/>
            <person name="Marques L.E."/>
            <person name="Juliana M.A."/>
            <person name="Lourenco M.C.S."/>
            <person name="Digiampietri L.A."/>
            <person name="Suffys P.N."/>
            <person name="Viana-Niero C."/>
        </authorList>
    </citation>
    <scope>NUCLEOTIDE SEQUENCE [LARGE SCALE GENOMIC DNA]</scope>
    <source>
        <strain evidence="2 3">MYC123</strain>
    </source>
</reference>
<comment type="caution">
    <text evidence="2">The sequence shown here is derived from an EMBL/GenBank/DDBJ whole genome shotgun (WGS) entry which is preliminary data.</text>
</comment>
<keyword evidence="1" id="KW-0472">Membrane</keyword>
<organism evidence="2 3">
    <name type="scientific">[Mycobacterium] zoologicum</name>
    <dbReference type="NCBI Taxonomy" id="2872311"/>
    <lineage>
        <taxon>Bacteria</taxon>
        <taxon>Bacillati</taxon>
        <taxon>Actinomycetota</taxon>
        <taxon>Actinomycetes</taxon>
        <taxon>Mycobacteriales</taxon>
        <taxon>Mycobacteriaceae</taxon>
        <taxon>Mycolicibacter</taxon>
    </lineage>
</organism>
<evidence type="ECO:0000256" key="1">
    <source>
        <dbReference type="SAM" id="Phobius"/>
    </source>
</evidence>
<evidence type="ECO:0000313" key="3">
    <source>
        <dbReference type="Proteomes" id="UP001299046"/>
    </source>
</evidence>
<dbReference type="Proteomes" id="UP001299046">
    <property type="component" value="Unassembled WGS sequence"/>
</dbReference>
<proteinExistence type="predicted"/>
<keyword evidence="3" id="KW-1185">Reference proteome</keyword>